<feature type="active site" description="Nucleophile" evidence="5">
    <location>
        <position position="13"/>
    </location>
</feature>
<evidence type="ECO:0000256" key="3">
    <source>
        <dbReference type="ARBA" id="ARBA00022801"/>
    </source>
</evidence>
<dbReference type="InterPro" id="IPR036196">
    <property type="entry name" value="Ptyr_pPase_sf"/>
</dbReference>
<dbReference type="RefSeq" id="WP_137447730.1">
    <property type="nucleotide sequence ID" value="NZ_SZZH01000001.1"/>
</dbReference>
<evidence type="ECO:0000313" key="9">
    <source>
        <dbReference type="Proteomes" id="UP000306985"/>
    </source>
</evidence>
<comment type="caution">
    <text evidence="8">The sequence shown here is derived from an EMBL/GenBank/DDBJ whole genome shotgun (WGS) entry which is preliminary data.</text>
</comment>
<evidence type="ECO:0000256" key="2">
    <source>
        <dbReference type="ARBA" id="ARBA00013064"/>
    </source>
</evidence>
<comment type="similarity">
    <text evidence="1">Belongs to the low molecular weight phosphotyrosine protein phosphatase family.</text>
</comment>
<feature type="active site" description="Proton donor" evidence="5">
    <location>
        <position position="127"/>
    </location>
</feature>
<dbReference type="EC" id="3.1.3.48" evidence="2"/>
<feature type="region of interest" description="Disordered" evidence="6">
    <location>
        <begin position="156"/>
        <end position="176"/>
    </location>
</feature>
<evidence type="ECO:0000256" key="5">
    <source>
        <dbReference type="PIRSR" id="PIRSR617867-1"/>
    </source>
</evidence>
<dbReference type="Gene3D" id="3.40.50.2300">
    <property type="match status" value="1"/>
</dbReference>
<dbReference type="InterPro" id="IPR050438">
    <property type="entry name" value="LMW_PTPase"/>
</dbReference>
<dbReference type="PANTHER" id="PTHR11717">
    <property type="entry name" value="LOW MOLECULAR WEIGHT PROTEIN TYROSINE PHOSPHATASE"/>
    <property type="match status" value="1"/>
</dbReference>
<dbReference type="Proteomes" id="UP000306985">
    <property type="component" value="Unassembled WGS sequence"/>
</dbReference>
<dbReference type="Pfam" id="PF01451">
    <property type="entry name" value="LMWPc"/>
    <property type="match status" value="1"/>
</dbReference>
<evidence type="ECO:0000313" key="8">
    <source>
        <dbReference type="EMBL" id="TKV60426.1"/>
    </source>
</evidence>
<evidence type="ECO:0000256" key="6">
    <source>
        <dbReference type="SAM" id="MobiDB-lite"/>
    </source>
</evidence>
<dbReference type="CDD" id="cd16343">
    <property type="entry name" value="LMWPTP"/>
    <property type="match status" value="1"/>
</dbReference>
<keyword evidence="3" id="KW-0378">Hydrolase</keyword>
<gene>
    <name evidence="8" type="ORF">FDO65_01540</name>
</gene>
<sequence length="176" mass="19107">MSASAPFRVCVVCSGNICRSPIGEQVLRAAIADAGLADRVVVSSAGTGPWHVGQGAHRGTVRVLADAGLPTDHVARQIVRRDLDELDLVLAADHGHVRELRRLTDHPDRIHLLRSFDPDADDHEVPDPYYGPDAGFDEVLTMTRAAAPGIVAEIRRRLSEQDAEDESARRPATGRR</sequence>
<dbReference type="SUPFAM" id="SSF52788">
    <property type="entry name" value="Phosphotyrosine protein phosphatases I"/>
    <property type="match status" value="1"/>
</dbReference>
<dbReference type="InterPro" id="IPR017867">
    <property type="entry name" value="Tyr_phospatase_low_mol_wt"/>
</dbReference>
<dbReference type="InterPro" id="IPR023485">
    <property type="entry name" value="Ptyr_pPase"/>
</dbReference>
<dbReference type="PANTHER" id="PTHR11717:SF7">
    <property type="entry name" value="LOW MOLECULAR WEIGHT PHOSPHOTYROSINE PROTEIN PHOSPHATASE"/>
    <property type="match status" value="1"/>
</dbReference>
<dbReference type="AlphaFoldDB" id="A0A4U6QK05"/>
<dbReference type="OrthoDB" id="9784339at2"/>
<keyword evidence="9" id="KW-1185">Reference proteome</keyword>
<dbReference type="GO" id="GO:0004725">
    <property type="term" value="F:protein tyrosine phosphatase activity"/>
    <property type="evidence" value="ECO:0007669"/>
    <property type="project" value="UniProtKB-EC"/>
</dbReference>
<dbReference type="PRINTS" id="PR00719">
    <property type="entry name" value="LMWPTPASE"/>
</dbReference>
<organism evidence="8 9">
    <name type="scientific">Nakamurella flava</name>
    <dbReference type="NCBI Taxonomy" id="2576308"/>
    <lineage>
        <taxon>Bacteria</taxon>
        <taxon>Bacillati</taxon>
        <taxon>Actinomycetota</taxon>
        <taxon>Actinomycetes</taxon>
        <taxon>Nakamurellales</taxon>
        <taxon>Nakamurellaceae</taxon>
        <taxon>Nakamurella</taxon>
    </lineage>
</organism>
<evidence type="ECO:0000259" key="7">
    <source>
        <dbReference type="SMART" id="SM00226"/>
    </source>
</evidence>
<dbReference type="EMBL" id="SZZH01000001">
    <property type="protein sequence ID" value="TKV60426.1"/>
    <property type="molecule type" value="Genomic_DNA"/>
</dbReference>
<accession>A0A4U6QK05</accession>
<dbReference type="SMART" id="SM00226">
    <property type="entry name" value="LMWPc"/>
    <property type="match status" value="1"/>
</dbReference>
<evidence type="ECO:0000256" key="4">
    <source>
        <dbReference type="ARBA" id="ARBA00022912"/>
    </source>
</evidence>
<keyword evidence="4" id="KW-0904">Protein phosphatase</keyword>
<proteinExistence type="inferred from homology"/>
<feature type="active site" evidence="5">
    <location>
        <position position="19"/>
    </location>
</feature>
<evidence type="ECO:0000256" key="1">
    <source>
        <dbReference type="ARBA" id="ARBA00011063"/>
    </source>
</evidence>
<name>A0A4U6QK05_9ACTN</name>
<feature type="domain" description="Phosphotyrosine protein phosphatase I" evidence="7">
    <location>
        <begin position="7"/>
        <end position="153"/>
    </location>
</feature>
<reference evidence="8 9" key="1">
    <citation type="submission" date="2019-05" db="EMBL/GenBank/DDBJ databases">
        <title>Nakamurella sp. N5BH11, whole genome shotgun sequence.</title>
        <authorList>
            <person name="Tuo L."/>
        </authorList>
    </citation>
    <scope>NUCLEOTIDE SEQUENCE [LARGE SCALE GENOMIC DNA]</scope>
    <source>
        <strain evidence="8 9">N5BH11</strain>
    </source>
</reference>
<protein>
    <recommendedName>
        <fullName evidence="2">protein-tyrosine-phosphatase</fullName>
        <ecNumber evidence="2">3.1.3.48</ecNumber>
    </recommendedName>
</protein>